<feature type="chain" id="PRO_5010546122" evidence="2">
    <location>
        <begin position="31"/>
        <end position="663"/>
    </location>
</feature>
<dbReference type="Pfam" id="PF06101">
    <property type="entry name" value="Vps62"/>
    <property type="match status" value="1"/>
</dbReference>
<dbReference type="InterPro" id="IPR009291">
    <property type="entry name" value="Vps62"/>
</dbReference>
<feature type="region of interest" description="Disordered" evidence="1">
    <location>
        <begin position="392"/>
        <end position="416"/>
    </location>
</feature>
<evidence type="ECO:0000256" key="2">
    <source>
        <dbReference type="SAM" id="SignalP"/>
    </source>
</evidence>
<evidence type="ECO:0000313" key="3">
    <source>
        <dbReference type="EMBL" id="OOQ83363.1"/>
    </source>
</evidence>
<feature type="compositionally biased region" description="Acidic residues" evidence="1">
    <location>
        <begin position="320"/>
        <end position="335"/>
    </location>
</feature>
<feature type="signal peptide" evidence="2">
    <location>
        <begin position="1"/>
        <end position="30"/>
    </location>
</feature>
<dbReference type="PANTHER" id="PTHR48172:SF2">
    <property type="entry name" value="VACUOLAR PROTEIN SORTING PROTEIN 62"/>
    <property type="match status" value="1"/>
</dbReference>
<evidence type="ECO:0000313" key="4">
    <source>
        <dbReference type="Proteomes" id="UP000190744"/>
    </source>
</evidence>
<proteinExistence type="predicted"/>
<evidence type="ECO:0000256" key="1">
    <source>
        <dbReference type="SAM" id="MobiDB-lite"/>
    </source>
</evidence>
<reference evidence="4" key="1">
    <citation type="submission" date="2015-09" db="EMBL/GenBank/DDBJ databases">
        <authorList>
            <person name="Fill T.P."/>
            <person name="Baretta J.F."/>
            <person name="de Almeida L.G."/>
            <person name="Rocha M."/>
            <person name="de Souza D.H."/>
            <person name="Malavazi I."/>
            <person name="Cerdeira L.T."/>
            <person name="Hong H."/>
            <person name="Samborskyy M."/>
            <person name="de Vasconcelos A.T."/>
            <person name="Leadlay P."/>
            <person name="Rodrigues-Filho E."/>
        </authorList>
    </citation>
    <scope>NUCLEOTIDE SEQUENCE [LARGE SCALE GENOMIC DNA]</scope>
    <source>
        <strain evidence="4">LaBioMMi 136</strain>
    </source>
</reference>
<protein>
    <submittedName>
        <fullName evidence="3">Vacuolar protein sorting protein 62</fullName>
    </submittedName>
</protein>
<dbReference type="PANTHER" id="PTHR48172">
    <property type="match status" value="1"/>
</dbReference>
<organism evidence="3 4">
    <name type="scientific">Penicillium brasilianum</name>
    <dbReference type="NCBI Taxonomy" id="104259"/>
    <lineage>
        <taxon>Eukaryota</taxon>
        <taxon>Fungi</taxon>
        <taxon>Dikarya</taxon>
        <taxon>Ascomycota</taxon>
        <taxon>Pezizomycotina</taxon>
        <taxon>Eurotiomycetes</taxon>
        <taxon>Eurotiomycetidae</taxon>
        <taxon>Eurotiales</taxon>
        <taxon>Aspergillaceae</taxon>
        <taxon>Penicillium</taxon>
    </lineage>
</organism>
<name>A0A1S9RCV9_PENBI</name>
<dbReference type="AlphaFoldDB" id="A0A1S9RCV9"/>
<feature type="region of interest" description="Disordered" evidence="1">
    <location>
        <begin position="297"/>
        <end position="356"/>
    </location>
</feature>
<keyword evidence="2" id="KW-0732">Signal</keyword>
<comment type="caution">
    <text evidence="3">The sequence shown here is derived from an EMBL/GenBank/DDBJ whole genome shotgun (WGS) entry which is preliminary data.</text>
</comment>
<gene>
    <name evidence="3" type="ORF">PEBR_34947</name>
</gene>
<accession>A0A1S9RCV9</accession>
<sequence length="663" mass="75524">MARPSWIVSPLPQLRLRLILLCALLPLVASRPTIDHSDPLSTACSPATEVPLAHHCIESNPEHDQSASSGSLAITALAVYEQQQPAPADHSAGSTLAVATEALQQMTRKVKATIATLASLILYVSINSLARTFRPNAWVWYEEDKEEPSWLATSGSWFDRKACRWLGVCGATHFRMVSKHYGHRDPTRWSELTDENLAQKPWRAFWTSGADKNNQSEWDADERARREIPDYVFDYAPLVHLYSGEQFWPGDIAEHLYHTTPTLNYTPIQAQWDHPTLEDLNGLNQWEGGRHVFLTSDDDPTTRPPWLEGEHNIPRVPGNPDDDDGNGDALEESWADWDGRVDGAIPDERDDDGAEWDDLRRYTEEGRERIEQEQLARESREAHRRFRQELRKRYGGHPPTQEPLQGSRNQGAGGRSDAPAVLLVMDKGNGIVDAFWFYFYSFNLGNTVVNVRFGNHVGDWEHCLMRFHNGQPKALFFSAHTGGEAYRYEAVEKIGQRVSKSHKRQPLFTCHQTLTLPKPVIYSAEGSHAMYAHAGVHEYILPWGLLHDITDRGPLWDPVLNTKGYTYNYDTDDLRSSTLTPDAPTEWFYFRGHWGDKFYPLGDTRQYRFAGQYHYVNGPIGPRFKHLNRRKLCQGPDRDTCVIRDYIGEAKRAPKWAEVGVGE</sequence>
<dbReference type="EMBL" id="LJBN01000198">
    <property type="protein sequence ID" value="OOQ83363.1"/>
    <property type="molecule type" value="Genomic_DNA"/>
</dbReference>
<dbReference type="Proteomes" id="UP000190744">
    <property type="component" value="Unassembled WGS sequence"/>
</dbReference>